<dbReference type="RefSeq" id="WP_106632293.1">
    <property type="nucleotide sequence ID" value="NZ_OY986431.1"/>
</dbReference>
<evidence type="ECO:0000256" key="1">
    <source>
        <dbReference type="SAM" id="Phobius"/>
    </source>
</evidence>
<dbReference type="EMBL" id="PXXO01000008">
    <property type="protein sequence ID" value="PSJ05029.1"/>
    <property type="molecule type" value="Genomic_DNA"/>
</dbReference>
<sequence length="157" mass="16725">MAMLRLLLLPLRAPMLLVLVVISVYEGLQWSQPLEGAAASGMGQLSSLFWSLDCLHALLVVVVCTMPDLLLQRISNLMAASRVMSLVISLLIVTVGGLYLLHLKVLTNVLILGTTVLLARLDLARIRVAPPPVLLAGVLGVLVLSGAWVGRWLASGG</sequence>
<comment type="caution">
    <text evidence="2">The sequence shown here is derived from an EMBL/GenBank/DDBJ whole genome shotgun (WGS) entry which is preliminary data.</text>
</comment>
<name>A0A2P7MV15_9CYAN</name>
<proteinExistence type="predicted"/>
<dbReference type="OrthoDB" id="559362at2"/>
<feature type="transmembrane region" description="Helical" evidence="1">
    <location>
        <begin position="105"/>
        <end position="121"/>
    </location>
</feature>
<gene>
    <name evidence="2" type="ORF">C7K55_08460</name>
</gene>
<evidence type="ECO:0000313" key="2">
    <source>
        <dbReference type="EMBL" id="PSJ05029.1"/>
    </source>
</evidence>
<keyword evidence="1" id="KW-0812">Transmembrane</keyword>
<evidence type="ECO:0000313" key="3">
    <source>
        <dbReference type="Proteomes" id="UP000243002"/>
    </source>
</evidence>
<reference evidence="2 3" key="1">
    <citation type="journal article" date="2018" name="Environ. Microbiol.">
        <title>Ecological and genomic features of two widespread freshwater picocyanobacteria.</title>
        <authorList>
            <person name="Cabello-Yeves P.J."/>
            <person name="Picazo A."/>
            <person name="Camacho A."/>
            <person name="Callieri C."/>
            <person name="Rosselli R."/>
            <person name="Roda-Garcia J.J."/>
            <person name="Coutinho F.H."/>
            <person name="Rodriguez-Valera F."/>
        </authorList>
    </citation>
    <scope>NUCLEOTIDE SEQUENCE [LARGE SCALE GENOMIC DNA]</scope>
    <source>
        <strain evidence="2 3">Tous</strain>
    </source>
</reference>
<keyword evidence="1" id="KW-0472">Membrane</keyword>
<feature type="transmembrane region" description="Helical" evidence="1">
    <location>
        <begin position="7"/>
        <end position="28"/>
    </location>
</feature>
<protein>
    <submittedName>
        <fullName evidence="2">Uncharacterized protein</fullName>
    </submittedName>
</protein>
<feature type="transmembrane region" description="Helical" evidence="1">
    <location>
        <begin position="133"/>
        <end position="154"/>
    </location>
</feature>
<accession>A0A2P7MV15</accession>
<keyword evidence="3" id="KW-1185">Reference proteome</keyword>
<dbReference type="AlphaFoldDB" id="A0A2P7MV15"/>
<feature type="transmembrane region" description="Helical" evidence="1">
    <location>
        <begin position="48"/>
        <end position="71"/>
    </location>
</feature>
<dbReference type="Proteomes" id="UP000243002">
    <property type="component" value="Unassembled WGS sequence"/>
</dbReference>
<feature type="transmembrane region" description="Helical" evidence="1">
    <location>
        <begin position="83"/>
        <end position="99"/>
    </location>
</feature>
<organism evidence="2 3">
    <name type="scientific">Cyanobium usitatum str. Tous</name>
    <dbReference type="NCBI Taxonomy" id="2116684"/>
    <lineage>
        <taxon>Bacteria</taxon>
        <taxon>Bacillati</taxon>
        <taxon>Cyanobacteriota</taxon>
        <taxon>Cyanophyceae</taxon>
        <taxon>Synechococcales</taxon>
        <taxon>Prochlorococcaceae</taxon>
        <taxon>Cyanobium</taxon>
    </lineage>
</organism>
<keyword evidence="1" id="KW-1133">Transmembrane helix</keyword>